<dbReference type="Proteomes" id="UP000694414">
    <property type="component" value="Unplaced"/>
</dbReference>
<dbReference type="Ensembl" id="ENSPSMT00000026440.1">
    <property type="protein sequence ID" value="ENSPSMP00000022768.1"/>
    <property type="gene ID" value="ENSPSMG00000016111.1"/>
</dbReference>
<proteinExistence type="predicted"/>
<sequence>MRSMETTSRSSAMPPAPPATQPPGAKVIHDNFRIMGGPMTTDHTITATQSTVGRPSGRLWHDTGLSRTSFLHLLALPRLWARSSLS</sequence>
<dbReference type="Gene3D" id="3.30.360.10">
    <property type="entry name" value="Dihydrodipicolinate Reductase, domain 2"/>
    <property type="match status" value="1"/>
</dbReference>
<organism evidence="2 3">
    <name type="scientific">Prolemur simus</name>
    <name type="common">Greater bamboo lemur</name>
    <name type="synonym">Hapalemur simus</name>
    <dbReference type="NCBI Taxonomy" id="1328070"/>
    <lineage>
        <taxon>Eukaryota</taxon>
        <taxon>Metazoa</taxon>
        <taxon>Chordata</taxon>
        <taxon>Craniata</taxon>
        <taxon>Vertebrata</taxon>
        <taxon>Euteleostomi</taxon>
        <taxon>Mammalia</taxon>
        <taxon>Eutheria</taxon>
        <taxon>Euarchontoglires</taxon>
        <taxon>Primates</taxon>
        <taxon>Strepsirrhini</taxon>
        <taxon>Lemuriformes</taxon>
        <taxon>Lemuridae</taxon>
        <taxon>Prolemur</taxon>
    </lineage>
</organism>
<reference evidence="2" key="1">
    <citation type="submission" date="2025-08" db="UniProtKB">
        <authorList>
            <consortium name="Ensembl"/>
        </authorList>
    </citation>
    <scope>IDENTIFICATION</scope>
</reference>
<dbReference type="GeneTree" id="ENSGT00960000189784"/>
<reference evidence="2" key="2">
    <citation type="submission" date="2025-09" db="UniProtKB">
        <authorList>
            <consortium name="Ensembl"/>
        </authorList>
    </citation>
    <scope>IDENTIFICATION</scope>
</reference>
<keyword evidence="3" id="KW-1185">Reference proteome</keyword>
<dbReference type="SUPFAM" id="SSF55347">
    <property type="entry name" value="Glyceraldehyde-3-phosphate dehydrogenase-like, C-terminal domain"/>
    <property type="match status" value="1"/>
</dbReference>
<accession>A0A8C8ZRG7</accession>
<feature type="region of interest" description="Disordered" evidence="1">
    <location>
        <begin position="1"/>
        <end position="26"/>
    </location>
</feature>
<evidence type="ECO:0000313" key="2">
    <source>
        <dbReference type="Ensembl" id="ENSPSMP00000022768.1"/>
    </source>
</evidence>
<dbReference type="AlphaFoldDB" id="A0A8C8ZRG7"/>
<evidence type="ECO:0000313" key="3">
    <source>
        <dbReference type="Proteomes" id="UP000694414"/>
    </source>
</evidence>
<feature type="compositionally biased region" description="Low complexity" evidence="1">
    <location>
        <begin position="1"/>
        <end position="13"/>
    </location>
</feature>
<name>A0A8C8ZRG7_PROSS</name>
<protein>
    <submittedName>
        <fullName evidence="2">Uncharacterized protein</fullName>
    </submittedName>
</protein>
<evidence type="ECO:0000256" key="1">
    <source>
        <dbReference type="SAM" id="MobiDB-lite"/>
    </source>
</evidence>